<proteinExistence type="predicted"/>
<evidence type="ECO:0000313" key="1">
    <source>
        <dbReference type="EMBL" id="OGK06535.1"/>
    </source>
</evidence>
<accession>A0A1F7FIK4</accession>
<dbReference type="EMBL" id="MFYX01000028">
    <property type="protein sequence ID" value="OGK06535.1"/>
    <property type="molecule type" value="Genomic_DNA"/>
</dbReference>
<sequence>MKMYKCQLKGVLDSDGCFTCFNQGLNGEPMKMQVGSRVHCKEQNIIDSFEVTMEPETVAAVK</sequence>
<reference evidence="1 2" key="1">
    <citation type="journal article" date="2016" name="Nat. Commun.">
        <title>Thousands of microbial genomes shed light on interconnected biogeochemical processes in an aquifer system.</title>
        <authorList>
            <person name="Anantharaman K."/>
            <person name="Brown C.T."/>
            <person name="Hug L.A."/>
            <person name="Sharon I."/>
            <person name="Castelle C.J."/>
            <person name="Probst A.J."/>
            <person name="Thomas B.C."/>
            <person name="Singh A."/>
            <person name="Wilkins M.J."/>
            <person name="Karaoz U."/>
            <person name="Brodie E.L."/>
            <person name="Williams K.H."/>
            <person name="Hubbard S.S."/>
            <person name="Banfield J.F."/>
        </authorList>
    </citation>
    <scope>NUCLEOTIDE SEQUENCE [LARGE SCALE GENOMIC DNA]</scope>
</reference>
<name>A0A1F7FIK4_UNCRA</name>
<organism evidence="1 2">
    <name type="scientific">Candidatus Raymondbacteria bacterium RIFOXYD12_FULL_49_13</name>
    <dbReference type="NCBI Taxonomy" id="1817890"/>
    <lineage>
        <taxon>Bacteria</taxon>
        <taxon>Raymondiibacteriota</taxon>
    </lineage>
</organism>
<protein>
    <submittedName>
        <fullName evidence="1">Uncharacterized protein</fullName>
    </submittedName>
</protein>
<evidence type="ECO:0000313" key="2">
    <source>
        <dbReference type="Proteomes" id="UP000179243"/>
    </source>
</evidence>
<comment type="caution">
    <text evidence="1">The sequence shown here is derived from an EMBL/GenBank/DDBJ whole genome shotgun (WGS) entry which is preliminary data.</text>
</comment>
<dbReference type="Proteomes" id="UP000179243">
    <property type="component" value="Unassembled WGS sequence"/>
</dbReference>
<gene>
    <name evidence="1" type="ORF">A2519_04385</name>
</gene>
<dbReference type="AlphaFoldDB" id="A0A1F7FIK4"/>